<dbReference type="InterPro" id="IPR001382">
    <property type="entry name" value="Glyco_hydro_47"/>
</dbReference>
<evidence type="ECO:0000256" key="8">
    <source>
        <dbReference type="ARBA" id="ARBA00047669"/>
    </source>
</evidence>
<dbReference type="Pfam" id="PF01532">
    <property type="entry name" value="Glyco_hydro_47"/>
    <property type="match status" value="1"/>
</dbReference>
<dbReference type="InterPro" id="IPR036026">
    <property type="entry name" value="Seven-hairpin_glycosidases"/>
</dbReference>
<feature type="binding site" evidence="11">
    <location>
        <position position="556"/>
    </location>
    <ligand>
        <name>Ca(2+)</name>
        <dbReference type="ChEBI" id="CHEBI:29108"/>
    </ligand>
</feature>
<dbReference type="PRINTS" id="PR00747">
    <property type="entry name" value="GLYHDRLASE47"/>
</dbReference>
<evidence type="ECO:0000313" key="15">
    <source>
        <dbReference type="EMBL" id="KAH3688221.1"/>
    </source>
</evidence>
<evidence type="ECO:0000313" key="16">
    <source>
        <dbReference type="Proteomes" id="UP000774326"/>
    </source>
</evidence>
<comment type="similarity">
    <text evidence="3 13">Belongs to the glycosyl hydrolase 47 family.</text>
</comment>
<comment type="catalytic activity">
    <reaction evidence="8">
        <text>N(4)-(alpha-D-Man-(1-&gt;2)-alpha-D-Man-(1-&gt;2)-alpha-D-Man-(1-&gt;3)-[alpha-D-Man-(1-&gt;3)-[alpha-D-Man-(1-&gt;2)-alpha-D-Man-(1-&gt;6)]-alpha-D-Man-(1-&gt;6)]-beta-D-Man-(1-&gt;4)-beta-D-GlcNAc-(1-&gt;4)-beta-D-GlcNAc)-L-asparaginyl-[protein] (N-glucan mannose isomer 8A1,2,3B1,3) + 3 H2O = N(4)-(alpha-D-Man-(1-&gt;3)-[alpha-D-Man-(1-&gt;3)-[alpha-D-Man-(1-&gt;6)]-alpha-D-Man-(1-&gt;6)]-beta-D-Man-(1-&gt;4)-beta-D-GlcNAc-(1-&gt;4)-beta-D-GlcNAc)-L-asparaginyl-[protein] (N-glucan mannose isomer 5A1,2) + 3 beta-D-mannose</text>
        <dbReference type="Rhea" id="RHEA:56028"/>
        <dbReference type="Rhea" id="RHEA-COMP:14358"/>
        <dbReference type="Rhea" id="RHEA-COMP:14367"/>
        <dbReference type="ChEBI" id="CHEBI:15377"/>
        <dbReference type="ChEBI" id="CHEBI:28563"/>
        <dbReference type="ChEBI" id="CHEBI:59087"/>
        <dbReference type="ChEBI" id="CHEBI:60628"/>
        <dbReference type="EC" id="3.2.1.113"/>
    </reaction>
</comment>
<evidence type="ECO:0000256" key="4">
    <source>
        <dbReference type="ARBA" id="ARBA00022723"/>
    </source>
</evidence>
<dbReference type="GO" id="GO:0005975">
    <property type="term" value="P:carbohydrate metabolic process"/>
    <property type="evidence" value="ECO:0007669"/>
    <property type="project" value="InterPro"/>
</dbReference>
<feature type="disulfide bond" evidence="12">
    <location>
        <begin position="382"/>
        <end position="425"/>
    </location>
</feature>
<dbReference type="EC" id="3.2.1.-" evidence="13"/>
<dbReference type="Gene3D" id="1.50.10.10">
    <property type="match status" value="1"/>
</dbReference>
<feature type="transmembrane region" description="Helical" evidence="14">
    <location>
        <begin position="64"/>
        <end position="85"/>
    </location>
</feature>
<keyword evidence="14" id="KW-0472">Membrane</keyword>
<evidence type="ECO:0000256" key="7">
    <source>
        <dbReference type="ARBA" id="ARBA00023157"/>
    </source>
</evidence>
<dbReference type="AlphaFoldDB" id="A0A9P8TS31"/>
<keyword evidence="6 11" id="KW-0106">Calcium</keyword>
<evidence type="ECO:0000256" key="13">
    <source>
        <dbReference type="RuleBase" id="RU361193"/>
    </source>
</evidence>
<dbReference type="GO" id="GO:0004571">
    <property type="term" value="F:mannosyl-oligosaccharide 1,2-alpha-mannosidase activity"/>
    <property type="evidence" value="ECO:0007669"/>
    <property type="project" value="UniProtKB-EC"/>
</dbReference>
<accession>A0A9P8TS31</accession>
<evidence type="ECO:0000256" key="14">
    <source>
        <dbReference type="SAM" id="Phobius"/>
    </source>
</evidence>
<comment type="pathway">
    <text evidence="2">Protein modification; protein glycosylation.</text>
</comment>
<gene>
    <name evidence="15" type="ORF">WICPIJ_000807</name>
</gene>
<keyword evidence="5 13" id="KW-0378">Hydrolase</keyword>
<sequence length="587" mass="66658">MSISNNVGLSQNKFSFSGSPISNTAKSLWKPHSTKPILPLYKDKPFQKDDDKYHKSSSGRKRQMLVKASVGLFVFWVFYQIGMFLKSPAYGSNKNEWAKAKQEVRQIFKESWAHYEKDAWGMDVYKPLSHKGENMGPAPLGWMIVDSLDTMLIMGLDEEYKTAEAWVENELTYDMDYNVNVFETTIRMLGGLLSAFYLSKNDMYLEKAVDLGNRLIGGFDSATGLPFASVNLKTGKGVKSHADGGASSTAEVSTLQLEFKYLAKLTGESLYWEKVEKIMKVLDDNKPQDGLVPIFVNPNTGKYQGNLIRLGSRGDSYYEYLLKQYLQTQQTEPVYNLMYTEAVRGMKDHLLRYSKPSNLAFLGELEKGISGPLSNKMDHLVCFIGGLFALGATEGVTLSEARRSSAWSSLKEEDFTLGKEITHSCYQMYHQTETGLAPEIAVFNTNSDAGKDFIIKPADAHNLQRPETVESIYLLYKLTGDEIYREWGYEILQSFIKYTRTKDGAFTSLKDVTDATNLKFMDNMESFWLAETLKYLYLLFEDDESVLPLNDIVFNTEAHPLPRFEMGPLFKTGWKREPREYVGKSLI</sequence>
<proteinExistence type="inferred from homology"/>
<dbReference type="SUPFAM" id="SSF48225">
    <property type="entry name" value="Seven-hairpin glycosidases"/>
    <property type="match status" value="1"/>
</dbReference>
<feature type="active site" description="Proton donor" evidence="10">
    <location>
        <position position="183"/>
    </location>
</feature>
<evidence type="ECO:0000256" key="3">
    <source>
        <dbReference type="ARBA" id="ARBA00007658"/>
    </source>
</evidence>
<keyword evidence="4 11" id="KW-0479">Metal-binding</keyword>
<dbReference type="InterPro" id="IPR050749">
    <property type="entry name" value="Glycosyl_Hydrolase_47"/>
</dbReference>
<dbReference type="PANTHER" id="PTHR11742">
    <property type="entry name" value="MANNOSYL-OLIGOSACCHARIDE ALPHA-1,2-MANNOSIDASE-RELATED"/>
    <property type="match status" value="1"/>
</dbReference>
<evidence type="ECO:0000256" key="10">
    <source>
        <dbReference type="PIRSR" id="PIRSR601382-1"/>
    </source>
</evidence>
<dbReference type="GO" id="GO:0016020">
    <property type="term" value="C:membrane"/>
    <property type="evidence" value="ECO:0007669"/>
    <property type="project" value="InterPro"/>
</dbReference>
<dbReference type="InterPro" id="IPR012341">
    <property type="entry name" value="6hp_glycosidase-like_sf"/>
</dbReference>
<protein>
    <recommendedName>
        <fullName evidence="13">alpha-1,2-Mannosidase</fullName>
        <ecNumber evidence="13">3.2.1.-</ecNumber>
    </recommendedName>
</protein>
<dbReference type="OrthoDB" id="8118055at2759"/>
<keyword evidence="14" id="KW-1133">Transmembrane helix</keyword>
<name>A0A9P8TS31_WICPI</name>
<keyword evidence="16" id="KW-1185">Reference proteome</keyword>
<feature type="active site" evidence="10">
    <location>
        <position position="315"/>
    </location>
</feature>
<dbReference type="EMBL" id="JAEUBG010000466">
    <property type="protein sequence ID" value="KAH3688221.1"/>
    <property type="molecule type" value="Genomic_DNA"/>
</dbReference>
<evidence type="ECO:0000256" key="11">
    <source>
        <dbReference type="PIRSR" id="PIRSR601382-2"/>
    </source>
</evidence>
<evidence type="ECO:0000256" key="2">
    <source>
        <dbReference type="ARBA" id="ARBA00004922"/>
    </source>
</evidence>
<dbReference type="GO" id="GO:0005509">
    <property type="term" value="F:calcium ion binding"/>
    <property type="evidence" value="ECO:0007669"/>
    <property type="project" value="InterPro"/>
</dbReference>
<dbReference type="GO" id="GO:0036503">
    <property type="term" value="P:ERAD pathway"/>
    <property type="evidence" value="ECO:0007669"/>
    <property type="project" value="UniProtKB-ARBA"/>
</dbReference>
<dbReference type="PANTHER" id="PTHR11742:SF55">
    <property type="entry name" value="ENDOPLASMIC RETICULUM MANNOSYL-OLIGOSACCHARIDE 1,2-ALPHA-MANNOSIDASE"/>
    <property type="match status" value="1"/>
</dbReference>
<organism evidence="15 16">
    <name type="scientific">Wickerhamomyces pijperi</name>
    <name type="common">Yeast</name>
    <name type="synonym">Pichia pijperi</name>
    <dbReference type="NCBI Taxonomy" id="599730"/>
    <lineage>
        <taxon>Eukaryota</taxon>
        <taxon>Fungi</taxon>
        <taxon>Dikarya</taxon>
        <taxon>Ascomycota</taxon>
        <taxon>Saccharomycotina</taxon>
        <taxon>Saccharomycetes</taxon>
        <taxon>Phaffomycetales</taxon>
        <taxon>Wickerhamomycetaceae</taxon>
        <taxon>Wickerhamomyces</taxon>
    </lineage>
</organism>
<reference evidence="15" key="1">
    <citation type="journal article" date="2021" name="Open Biol.">
        <title>Shared evolutionary footprints suggest mitochondrial oxidative damage underlies multiple complex I losses in fungi.</title>
        <authorList>
            <person name="Schikora-Tamarit M.A."/>
            <person name="Marcet-Houben M."/>
            <person name="Nosek J."/>
            <person name="Gabaldon T."/>
        </authorList>
    </citation>
    <scope>NUCLEOTIDE SEQUENCE</scope>
    <source>
        <strain evidence="15">CBS2887</strain>
    </source>
</reference>
<evidence type="ECO:0000256" key="5">
    <source>
        <dbReference type="ARBA" id="ARBA00022801"/>
    </source>
</evidence>
<comment type="catalytic activity">
    <reaction evidence="9">
        <text>N(4)-(alpha-D-Man-(1-&gt;2)-alpha-D-Man-(1-&gt;2)-alpha-D-Man-(1-&gt;3)-[alpha-D-Man-(1-&gt;2)-alpha-D-Man-(1-&gt;3)-[alpha-D-Man-(1-&gt;2)-alpha-D-Man-(1-&gt;6)]-alpha-D-Man-(1-&gt;6)]-beta-D-Man-(1-&gt;4)-beta-D-GlcNAc-(1-&gt;4)-beta-D-GlcNAc)-L-asparaginyl-[protein] (N-glucan mannose isomer 9A1,2,3B1,2,3) + 4 H2O = N(4)-(alpha-D-Man-(1-&gt;3)-[alpha-D-Man-(1-&gt;3)-[alpha-D-Man-(1-&gt;6)]-alpha-D-Man-(1-&gt;6)]-beta-D-Man-(1-&gt;4)-beta-D-GlcNAc-(1-&gt;4)-beta-D-GlcNAc)-L-asparaginyl-[protein] (N-glucan mannose isomer 5A1,2) + 4 beta-D-mannose</text>
        <dbReference type="Rhea" id="RHEA:56008"/>
        <dbReference type="Rhea" id="RHEA-COMP:14356"/>
        <dbReference type="Rhea" id="RHEA-COMP:14367"/>
        <dbReference type="ChEBI" id="CHEBI:15377"/>
        <dbReference type="ChEBI" id="CHEBI:28563"/>
        <dbReference type="ChEBI" id="CHEBI:59087"/>
        <dbReference type="ChEBI" id="CHEBI:139493"/>
        <dbReference type="EC" id="3.2.1.113"/>
    </reaction>
</comment>
<evidence type="ECO:0000256" key="9">
    <source>
        <dbReference type="ARBA" id="ARBA00048605"/>
    </source>
</evidence>
<keyword evidence="7 12" id="KW-1015">Disulfide bond</keyword>
<keyword evidence="14" id="KW-0812">Transmembrane</keyword>
<comment type="caution">
    <text evidence="15">The sequence shown here is derived from an EMBL/GenBank/DDBJ whole genome shotgun (WGS) entry which is preliminary data.</text>
</comment>
<evidence type="ECO:0000256" key="1">
    <source>
        <dbReference type="ARBA" id="ARBA00001913"/>
    </source>
</evidence>
<dbReference type="GO" id="GO:0005783">
    <property type="term" value="C:endoplasmic reticulum"/>
    <property type="evidence" value="ECO:0007669"/>
    <property type="project" value="TreeGrafter"/>
</dbReference>
<comment type="cofactor">
    <cofactor evidence="1 11">
        <name>Ca(2+)</name>
        <dbReference type="ChEBI" id="CHEBI:29108"/>
    </cofactor>
</comment>
<dbReference type="Proteomes" id="UP000774326">
    <property type="component" value="Unassembled WGS sequence"/>
</dbReference>
<keyword evidence="13" id="KW-0326">Glycosidase</keyword>
<feature type="active site" evidence="10">
    <location>
        <position position="467"/>
    </location>
</feature>
<feature type="active site" description="Proton donor" evidence="10">
    <location>
        <position position="439"/>
    </location>
</feature>
<evidence type="ECO:0000256" key="6">
    <source>
        <dbReference type="ARBA" id="ARBA00022837"/>
    </source>
</evidence>
<evidence type="ECO:0000256" key="12">
    <source>
        <dbReference type="PIRSR" id="PIRSR601382-3"/>
    </source>
</evidence>
<reference evidence="15" key="2">
    <citation type="submission" date="2021-01" db="EMBL/GenBank/DDBJ databases">
        <authorList>
            <person name="Schikora-Tamarit M.A."/>
        </authorList>
    </citation>
    <scope>NUCLEOTIDE SEQUENCE</scope>
    <source>
        <strain evidence="15">CBS2887</strain>
    </source>
</reference>